<sequence>MSIGFLMKTCLGEHRYCFRNPDQSSFFRSELTAIREPLNLALKADEDDIWILTDCIGVSVGQLLNEGYVAFDLIAQYGFPDLVQFV</sequence>
<dbReference type="AlphaFoldDB" id="A0A8X6TI08"/>
<name>A0A8X6TI08_NEPPI</name>
<evidence type="ECO:0000313" key="2">
    <source>
        <dbReference type="Proteomes" id="UP000887013"/>
    </source>
</evidence>
<dbReference type="EMBL" id="BMAW01010523">
    <property type="protein sequence ID" value="GFT19172.1"/>
    <property type="molecule type" value="Genomic_DNA"/>
</dbReference>
<gene>
    <name evidence="1" type="ORF">NPIL_240471</name>
</gene>
<accession>A0A8X6TI08</accession>
<comment type="caution">
    <text evidence="1">The sequence shown here is derived from an EMBL/GenBank/DDBJ whole genome shotgun (WGS) entry which is preliminary data.</text>
</comment>
<reference evidence="1" key="1">
    <citation type="submission" date="2020-08" db="EMBL/GenBank/DDBJ databases">
        <title>Multicomponent nature underlies the extraordinary mechanical properties of spider dragline silk.</title>
        <authorList>
            <person name="Kono N."/>
            <person name="Nakamura H."/>
            <person name="Mori M."/>
            <person name="Yoshida Y."/>
            <person name="Ohtoshi R."/>
            <person name="Malay A.D."/>
            <person name="Moran D.A.P."/>
            <person name="Tomita M."/>
            <person name="Numata K."/>
            <person name="Arakawa K."/>
        </authorList>
    </citation>
    <scope>NUCLEOTIDE SEQUENCE</scope>
</reference>
<dbReference type="Proteomes" id="UP000887013">
    <property type="component" value="Unassembled WGS sequence"/>
</dbReference>
<protein>
    <submittedName>
        <fullName evidence="1">Uncharacterized protein</fullName>
    </submittedName>
</protein>
<keyword evidence="2" id="KW-1185">Reference proteome</keyword>
<proteinExistence type="predicted"/>
<evidence type="ECO:0000313" key="1">
    <source>
        <dbReference type="EMBL" id="GFT19172.1"/>
    </source>
</evidence>
<organism evidence="1 2">
    <name type="scientific">Nephila pilipes</name>
    <name type="common">Giant wood spider</name>
    <name type="synonym">Nephila maculata</name>
    <dbReference type="NCBI Taxonomy" id="299642"/>
    <lineage>
        <taxon>Eukaryota</taxon>
        <taxon>Metazoa</taxon>
        <taxon>Ecdysozoa</taxon>
        <taxon>Arthropoda</taxon>
        <taxon>Chelicerata</taxon>
        <taxon>Arachnida</taxon>
        <taxon>Araneae</taxon>
        <taxon>Araneomorphae</taxon>
        <taxon>Entelegynae</taxon>
        <taxon>Araneoidea</taxon>
        <taxon>Nephilidae</taxon>
        <taxon>Nephila</taxon>
    </lineage>
</organism>